<gene>
    <name evidence="1" type="ORF">M23134_05256</name>
</gene>
<evidence type="ECO:0000313" key="2">
    <source>
        <dbReference type="Proteomes" id="UP000004095"/>
    </source>
</evidence>
<comment type="caution">
    <text evidence="1">The sequence shown here is derived from an EMBL/GenBank/DDBJ whole genome shotgun (WGS) entry which is preliminary data.</text>
</comment>
<evidence type="ECO:0000313" key="1">
    <source>
        <dbReference type="EMBL" id="EAY31750.1"/>
    </source>
</evidence>
<accession>A1ZDL1</accession>
<keyword evidence="2" id="KW-1185">Reference proteome</keyword>
<dbReference type="EMBL" id="AAWS01000002">
    <property type="protein sequence ID" value="EAY31750.1"/>
    <property type="molecule type" value="Genomic_DNA"/>
</dbReference>
<dbReference type="Proteomes" id="UP000004095">
    <property type="component" value="Unassembled WGS sequence"/>
</dbReference>
<dbReference type="AlphaFoldDB" id="A1ZDL1"/>
<proteinExistence type="predicted"/>
<protein>
    <submittedName>
        <fullName evidence="1">Uncharacterized protein</fullName>
    </submittedName>
</protein>
<reference evidence="1 2" key="1">
    <citation type="submission" date="2007-01" db="EMBL/GenBank/DDBJ databases">
        <authorList>
            <person name="Haygood M."/>
            <person name="Podell S."/>
            <person name="Anderson C."/>
            <person name="Hopkinson B."/>
            <person name="Roe K."/>
            <person name="Barbeau K."/>
            <person name="Gaasterland T."/>
            <person name="Ferriera S."/>
            <person name="Johnson J."/>
            <person name="Kravitz S."/>
            <person name="Beeson K."/>
            <person name="Sutton G."/>
            <person name="Rogers Y.-H."/>
            <person name="Friedman R."/>
            <person name="Frazier M."/>
            <person name="Venter J.C."/>
        </authorList>
    </citation>
    <scope>NUCLEOTIDE SEQUENCE [LARGE SCALE GENOMIC DNA]</scope>
    <source>
        <strain evidence="1 2">ATCC 23134</strain>
    </source>
</reference>
<name>A1ZDL1_MICM2</name>
<organism evidence="1 2">
    <name type="scientific">Microscilla marina ATCC 23134</name>
    <dbReference type="NCBI Taxonomy" id="313606"/>
    <lineage>
        <taxon>Bacteria</taxon>
        <taxon>Pseudomonadati</taxon>
        <taxon>Bacteroidota</taxon>
        <taxon>Cytophagia</taxon>
        <taxon>Cytophagales</taxon>
        <taxon>Microscillaceae</taxon>
        <taxon>Microscilla</taxon>
    </lineage>
</organism>
<sequence>MSPHADRIAKTWTLKEVSLGEKNISLTVSSTKQKAGQNF</sequence>